<comment type="caution">
    <text evidence="2">The sequence shown here is derived from an EMBL/GenBank/DDBJ whole genome shotgun (WGS) entry which is preliminary data.</text>
</comment>
<dbReference type="RefSeq" id="WP_127124116.1">
    <property type="nucleotide sequence ID" value="NZ_BHXQ01000008.1"/>
</dbReference>
<evidence type="ECO:0000313" key="2">
    <source>
        <dbReference type="EMBL" id="GCC53462.1"/>
    </source>
</evidence>
<organism evidence="2 3">
    <name type="scientific">Chryseotalea sanaruensis</name>
    <dbReference type="NCBI Taxonomy" id="2482724"/>
    <lineage>
        <taxon>Bacteria</taxon>
        <taxon>Pseudomonadati</taxon>
        <taxon>Bacteroidota</taxon>
        <taxon>Cytophagia</taxon>
        <taxon>Cytophagales</taxon>
        <taxon>Chryseotaleaceae</taxon>
        <taxon>Chryseotalea</taxon>
    </lineage>
</organism>
<dbReference type="EMBL" id="BHXQ01000008">
    <property type="protein sequence ID" value="GCC53462.1"/>
    <property type="molecule type" value="Genomic_DNA"/>
</dbReference>
<dbReference type="OrthoDB" id="1342147at2"/>
<name>A0A401UF14_9BACT</name>
<evidence type="ECO:0000256" key="1">
    <source>
        <dbReference type="SAM" id="SignalP"/>
    </source>
</evidence>
<accession>A0A401UF14</accession>
<proteinExistence type="predicted"/>
<evidence type="ECO:0000313" key="3">
    <source>
        <dbReference type="Proteomes" id="UP000288227"/>
    </source>
</evidence>
<sequence length="167" mass="18269">MRTINAFILISILGAKVALGQVSSATLQAVFLYQSIKYLEWPSDELTNFEILVVGDGEIYQELQKIAKSRKIGNRAIVVKQVKSLTNVPSCHIVIFTGNAQAESLINTVNAKPILLVTNTEGLLEKGSDLNFIKKGDKLSYQLNASALQEKKIKVASSFSAMAEKII</sequence>
<keyword evidence="1" id="KW-0732">Signal</keyword>
<protein>
    <submittedName>
        <fullName evidence="2">DUF4154 domain-containing protein</fullName>
    </submittedName>
</protein>
<dbReference type="AlphaFoldDB" id="A0A401UF14"/>
<dbReference type="Proteomes" id="UP000288227">
    <property type="component" value="Unassembled WGS sequence"/>
</dbReference>
<gene>
    <name evidence="2" type="ORF">SanaruYs_37060</name>
</gene>
<feature type="signal peptide" evidence="1">
    <location>
        <begin position="1"/>
        <end position="20"/>
    </location>
</feature>
<reference evidence="2 3" key="1">
    <citation type="submission" date="2018-11" db="EMBL/GenBank/DDBJ databases">
        <title>Chryseotalea sanarue gen. nov., sp., nov., a member of the family Cytophagaceae, isolated from a brackish lake in Hamamatsu Japan.</title>
        <authorList>
            <person name="Maejima Y."/>
            <person name="Iino T."/>
            <person name="Muraguchi Y."/>
            <person name="Fukuda K."/>
            <person name="Ohkuma M."/>
            <person name="Moriuchi R."/>
            <person name="Dohra H."/>
            <person name="Kimbara K."/>
            <person name="Shintani M."/>
        </authorList>
    </citation>
    <scope>NUCLEOTIDE SEQUENCE [LARGE SCALE GENOMIC DNA]</scope>
    <source>
        <strain evidence="2 3">Ys</strain>
    </source>
</reference>
<dbReference type="InterPro" id="IPR025293">
    <property type="entry name" value="YfiR/HmsC-like"/>
</dbReference>
<feature type="chain" id="PRO_5019500749" evidence="1">
    <location>
        <begin position="21"/>
        <end position="167"/>
    </location>
</feature>
<dbReference type="Pfam" id="PF13689">
    <property type="entry name" value="DUF4154"/>
    <property type="match status" value="1"/>
</dbReference>
<keyword evidence="3" id="KW-1185">Reference proteome</keyword>